<proteinExistence type="predicted"/>
<dbReference type="InterPro" id="IPR005368">
    <property type="entry name" value="UPF0175"/>
</dbReference>
<dbReference type="STRING" id="1499967.U27_03367"/>
<reference evidence="1" key="1">
    <citation type="journal article" date="2015" name="PeerJ">
        <title>First genomic representation of candidate bacterial phylum KSB3 points to enhanced environmental sensing as a trigger of wastewater bulking.</title>
        <authorList>
            <person name="Sekiguchi Y."/>
            <person name="Ohashi A."/>
            <person name="Parks D.H."/>
            <person name="Yamauchi T."/>
            <person name="Tyson G.W."/>
            <person name="Hugenholtz P."/>
        </authorList>
    </citation>
    <scope>NUCLEOTIDE SEQUENCE [LARGE SCALE GENOMIC DNA]</scope>
</reference>
<dbReference type="EMBL" id="DF820464">
    <property type="protein sequence ID" value="GAK56405.1"/>
    <property type="molecule type" value="Genomic_DNA"/>
</dbReference>
<dbReference type="Proteomes" id="UP000030661">
    <property type="component" value="Unassembled WGS sequence"/>
</dbReference>
<evidence type="ECO:0000313" key="1">
    <source>
        <dbReference type="EMBL" id="GAK56405.1"/>
    </source>
</evidence>
<organism evidence="1">
    <name type="scientific">Vecturithrix granuli</name>
    <dbReference type="NCBI Taxonomy" id="1499967"/>
    <lineage>
        <taxon>Bacteria</taxon>
        <taxon>Candidatus Moduliflexota</taxon>
        <taxon>Candidatus Vecturitrichia</taxon>
        <taxon>Candidatus Vecturitrichales</taxon>
        <taxon>Candidatus Vecturitrichaceae</taxon>
        <taxon>Candidatus Vecturithrix</taxon>
    </lineage>
</organism>
<dbReference type="HOGENOM" id="CLU_2169923_0_0_0"/>
<sequence length="129" mass="14498">MPDSRAFSQTKVQEIYLYLLMEALEIFTVSDLRYRTGELLHDTENGQLALITQNGRPAFLAVPFNEKLLGYGIQRTMAMYFFETGLVTLSQAAQIAGTSLEEFIELLGEVGISAVDYPPEELNEEVERA</sequence>
<accession>A0A081BVQ0</accession>
<dbReference type="eggNOG" id="ENOG50330R7">
    <property type="taxonomic scope" value="Bacteria"/>
</dbReference>
<protein>
    <submittedName>
        <fullName evidence="1">Prevent-host-death family protein</fullName>
    </submittedName>
</protein>
<keyword evidence="2" id="KW-1185">Reference proteome</keyword>
<dbReference type="Pfam" id="PF03683">
    <property type="entry name" value="UPF0175"/>
    <property type="match status" value="1"/>
</dbReference>
<gene>
    <name evidence="1" type="ORF">U27_03367</name>
</gene>
<dbReference type="AlphaFoldDB" id="A0A081BVQ0"/>
<evidence type="ECO:0000313" key="2">
    <source>
        <dbReference type="Proteomes" id="UP000030661"/>
    </source>
</evidence>
<name>A0A081BVQ0_VECG1</name>